<accession>A0A5J4VYR3</accession>
<gene>
    <name evidence="1" type="ORF">EZS28_017068</name>
</gene>
<evidence type="ECO:0000313" key="2">
    <source>
        <dbReference type="Proteomes" id="UP000324800"/>
    </source>
</evidence>
<dbReference type="AlphaFoldDB" id="A0A5J4VYR3"/>
<dbReference type="EMBL" id="SNRW01004392">
    <property type="protein sequence ID" value="KAA6387399.1"/>
    <property type="molecule type" value="Genomic_DNA"/>
</dbReference>
<evidence type="ECO:0000313" key="1">
    <source>
        <dbReference type="EMBL" id="KAA6387399.1"/>
    </source>
</evidence>
<sequence length="143" mass="16735">MAQPLSLNIQAILKAHQERKFSLQLHLKKEQLMKTLKIVHINHHVWDAYVTEIGHVIITRGMYKEAKEFVTELTTPQKVLQLPFFMDELHCLILTKKTHFTALRADGDATDYVIQLAKSNIQESDMRIKHFAHVAMSFYFLFE</sequence>
<comment type="caution">
    <text evidence="1">The sequence shown here is derived from an EMBL/GenBank/DDBJ whole genome shotgun (WGS) entry which is preliminary data.</text>
</comment>
<organism evidence="1 2">
    <name type="scientific">Streblomastix strix</name>
    <dbReference type="NCBI Taxonomy" id="222440"/>
    <lineage>
        <taxon>Eukaryota</taxon>
        <taxon>Metamonada</taxon>
        <taxon>Preaxostyla</taxon>
        <taxon>Oxymonadida</taxon>
        <taxon>Streblomastigidae</taxon>
        <taxon>Streblomastix</taxon>
    </lineage>
</organism>
<reference evidence="1 2" key="1">
    <citation type="submission" date="2019-03" db="EMBL/GenBank/DDBJ databases">
        <title>Single cell metagenomics reveals metabolic interactions within the superorganism composed of flagellate Streblomastix strix and complex community of Bacteroidetes bacteria on its surface.</title>
        <authorList>
            <person name="Treitli S.C."/>
            <person name="Kolisko M."/>
            <person name="Husnik F."/>
            <person name="Keeling P."/>
            <person name="Hampl V."/>
        </authorList>
    </citation>
    <scope>NUCLEOTIDE SEQUENCE [LARGE SCALE GENOMIC DNA]</scope>
    <source>
        <strain evidence="1">ST1C</strain>
    </source>
</reference>
<proteinExistence type="predicted"/>
<protein>
    <submittedName>
        <fullName evidence="1">Uncharacterized protein</fullName>
    </submittedName>
</protein>
<name>A0A5J4VYR3_9EUKA</name>
<dbReference type="Proteomes" id="UP000324800">
    <property type="component" value="Unassembled WGS sequence"/>
</dbReference>